<evidence type="ECO:0000313" key="3">
    <source>
        <dbReference type="Proteomes" id="UP000287972"/>
    </source>
</evidence>
<dbReference type="EMBL" id="NKCL01001163">
    <property type="protein sequence ID" value="RSL42661.1"/>
    <property type="molecule type" value="Genomic_DNA"/>
</dbReference>
<dbReference type="Pfam" id="PF12013">
    <property type="entry name" value="OrsD"/>
    <property type="match status" value="1"/>
</dbReference>
<dbReference type="InterPro" id="IPR022698">
    <property type="entry name" value="OrsD"/>
</dbReference>
<evidence type="ECO:0000313" key="2">
    <source>
        <dbReference type="EMBL" id="RSL42661.1"/>
    </source>
</evidence>
<protein>
    <submittedName>
        <fullName evidence="2">Uncharacterized protein</fullName>
    </submittedName>
</protein>
<feature type="compositionally biased region" description="Low complexity" evidence="1">
    <location>
        <begin position="429"/>
        <end position="440"/>
    </location>
</feature>
<dbReference type="Proteomes" id="UP000287972">
    <property type="component" value="Unassembled WGS sequence"/>
</dbReference>
<feature type="non-terminal residue" evidence="2">
    <location>
        <position position="649"/>
    </location>
</feature>
<gene>
    <name evidence="2" type="ORF">CEP51_016455</name>
</gene>
<proteinExistence type="predicted"/>
<feature type="compositionally biased region" description="Acidic residues" evidence="1">
    <location>
        <begin position="391"/>
        <end position="427"/>
    </location>
</feature>
<comment type="caution">
    <text evidence="2">The sequence shown here is derived from an EMBL/GenBank/DDBJ whole genome shotgun (WGS) entry which is preliminary data.</text>
</comment>
<keyword evidence="3" id="KW-1185">Reference proteome</keyword>
<sequence length="649" mass="74664">MMDISRKELRWLEKLGLHFNGPEHTILCTRCGFALNPQSDRVSRYLRENHDISKKERWGLNQFIRSLRLQDPALLPLRVDGSRPHPHLALQRGSACKHCGLRSVSLKVLADHVRKEHEDKVERVGRQQTRHWLHDHIRQGISFQSWAVSDIKRSWIVVTDDPLEIKRHNTNVLLQASPDVVRHFAEDLFAQERARLEGEENNRFKLQRATESVPSILLTNWLRRTGWPKLFEDARRDVLVSLTALPPREPARPLCLGIVDGQLIKSPTSEERKLASMISAIDRLLDQCGETARSTDVCLRRWLRSRFPDQPYKAPFELVSRLSSEKLYRKELKRFVCFWLRLSRILPATAKTIMGRRLRRRQLRALLDLWGDDIWEAEDADDDRVSVIDGDDEYEDEADDDEDQDTLEEDELEYSEEYESPDEEEGAQSDTDSTSAWSSDAIQQRQHGNRAVDLLLRFCYFALCEEFEDGLAGSTMLVYFIMGEFLSLLSYGSALRRSQGAVFYFHWSEDGEVLSWDGNRQLSMRNFRSMARGVLQSATALSARLMYDWEPPDIDMTSIRDRMATTTSGYSFVSDPTNQLADAYLEVLLRACISPVNGLVRTQARTQGAWDAKAAQAYLKAHDDFLKTLMVLCNLDGGQCARISELLTV</sequence>
<accession>A0A428NPF3</accession>
<organism evidence="2 3">
    <name type="scientific">Fusarium floridanum</name>
    <dbReference type="NCBI Taxonomy" id="1325733"/>
    <lineage>
        <taxon>Eukaryota</taxon>
        <taxon>Fungi</taxon>
        <taxon>Dikarya</taxon>
        <taxon>Ascomycota</taxon>
        <taxon>Pezizomycotina</taxon>
        <taxon>Sordariomycetes</taxon>
        <taxon>Hypocreomycetidae</taxon>
        <taxon>Hypocreales</taxon>
        <taxon>Nectriaceae</taxon>
        <taxon>Fusarium</taxon>
        <taxon>Fusarium solani species complex</taxon>
    </lineage>
</organism>
<dbReference type="AlphaFoldDB" id="A0A428NPF3"/>
<feature type="region of interest" description="Disordered" evidence="1">
    <location>
        <begin position="391"/>
        <end position="440"/>
    </location>
</feature>
<name>A0A428NPF3_9HYPO</name>
<evidence type="ECO:0000256" key="1">
    <source>
        <dbReference type="SAM" id="MobiDB-lite"/>
    </source>
</evidence>
<reference evidence="2 3" key="1">
    <citation type="submission" date="2017-06" db="EMBL/GenBank/DDBJ databases">
        <title>Comparative genomic analysis of Ambrosia Fusariam Clade fungi.</title>
        <authorList>
            <person name="Stajich J.E."/>
            <person name="Carrillo J."/>
            <person name="Kijimoto T."/>
            <person name="Eskalen A."/>
            <person name="O'Donnell K."/>
            <person name="Kasson M."/>
        </authorList>
    </citation>
    <scope>NUCLEOTIDE SEQUENCE [LARGE SCALE GENOMIC DNA]</scope>
    <source>
        <strain evidence="2 3">NRRL62606</strain>
    </source>
</reference>